<accession>A0A7S3G2K0</accession>
<sequence>MSAPAQRIAVVRKLVRTVRSKLDTAENRMWSSYVMTAIRENAGETDEKKMATMWAEADNYAEYLNAREKYIGLLKYYGIHSEIDEKTRLQTNANRVGLQLPEVFGPEVLAQKESEK</sequence>
<dbReference type="AlphaFoldDB" id="A0A7S3G2K0"/>
<dbReference type="PANTHER" id="PTHR35763">
    <property type="entry name" value="COMPLEX 1 LYR-LIKE PROTEIN"/>
    <property type="match status" value="1"/>
</dbReference>
<dbReference type="PANTHER" id="PTHR35763:SF1">
    <property type="entry name" value="OS11G0133900 PROTEIN"/>
    <property type="match status" value="1"/>
</dbReference>
<name>A0A7S3G2K0_9EUKA</name>
<reference evidence="1" key="1">
    <citation type="submission" date="2021-01" db="EMBL/GenBank/DDBJ databases">
        <authorList>
            <person name="Corre E."/>
            <person name="Pelletier E."/>
            <person name="Niang G."/>
            <person name="Scheremetjew M."/>
            <person name="Finn R."/>
            <person name="Kale V."/>
            <person name="Holt S."/>
            <person name="Cochrane G."/>
            <person name="Meng A."/>
            <person name="Brown T."/>
            <person name="Cohen L."/>
        </authorList>
    </citation>
    <scope>NUCLEOTIDE SEQUENCE</scope>
    <source>
        <strain evidence="1">NIES-2562</strain>
    </source>
</reference>
<protein>
    <submittedName>
        <fullName evidence="1">Uncharacterized protein</fullName>
    </submittedName>
</protein>
<dbReference type="Pfam" id="PF13233">
    <property type="entry name" value="Complex1_LYR_2"/>
    <property type="match status" value="1"/>
</dbReference>
<gene>
    <name evidence="1" type="ORF">PBIL07802_LOCUS9802</name>
</gene>
<proteinExistence type="predicted"/>
<evidence type="ECO:0000313" key="1">
    <source>
        <dbReference type="EMBL" id="CAE0247610.1"/>
    </source>
</evidence>
<dbReference type="EMBL" id="HBIB01015210">
    <property type="protein sequence ID" value="CAE0247610.1"/>
    <property type="molecule type" value="Transcribed_RNA"/>
</dbReference>
<organism evidence="1">
    <name type="scientific">Palpitomonas bilix</name>
    <dbReference type="NCBI Taxonomy" id="652834"/>
    <lineage>
        <taxon>Eukaryota</taxon>
        <taxon>Eukaryota incertae sedis</taxon>
    </lineage>
</organism>